<name>A0A2H0TGP7_9BACT</name>
<dbReference type="PANTHER" id="PTHR42862:SF1">
    <property type="entry name" value="DELTA-1-PYRROLINE-5-CARBOXYLATE DEHYDROGENASE 2, ISOFORM A-RELATED"/>
    <property type="match status" value="1"/>
</dbReference>
<dbReference type="Gene3D" id="3.40.605.10">
    <property type="entry name" value="Aldehyde Dehydrogenase, Chain A, domain 1"/>
    <property type="match status" value="1"/>
</dbReference>
<proteinExistence type="predicted"/>
<dbReference type="Pfam" id="PF00171">
    <property type="entry name" value="Aldedh"/>
    <property type="match status" value="1"/>
</dbReference>
<gene>
    <name evidence="4" type="ORF">COU47_00945</name>
</gene>
<comment type="caution">
    <text evidence="4">The sequence shown here is derived from an EMBL/GenBank/DDBJ whole genome shotgun (WGS) entry which is preliminary data.</text>
</comment>
<dbReference type="InterPro" id="IPR016162">
    <property type="entry name" value="Ald_DH_N"/>
</dbReference>
<dbReference type="AlphaFoldDB" id="A0A2H0TGP7"/>
<feature type="domain" description="Aldehyde dehydrogenase" evidence="3">
    <location>
        <begin position="56"/>
        <end position="536"/>
    </location>
</feature>
<dbReference type="InterPro" id="IPR015590">
    <property type="entry name" value="Aldehyde_DH_dom"/>
</dbReference>
<dbReference type="GO" id="GO:0010133">
    <property type="term" value="P:L-proline catabolic process to L-glutamate"/>
    <property type="evidence" value="ECO:0007669"/>
    <property type="project" value="TreeGrafter"/>
</dbReference>
<organism evidence="4 5">
    <name type="scientific">Candidatus Niyogibacteria bacterium CG10_big_fil_rev_8_21_14_0_10_46_36</name>
    <dbReference type="NCBI Taxonomy" id="1974726"/>
    <lineage>
        <taxon>Bacteria</taxon>
        <taxon>Candidatus Niyogiibacteriota</taxon>
    </lineage>
</organism>
<evidence type="ECO:0000259" key="3">
    <source>
        <dbReference type="Pfam" id="PF00171"/>
    </source>
</evidence>
<dbReference type="SUPFAM" id="SSF53720">
    <property type="entry name" value="ALDH-like"/>
    <property type="match status" value="1"/>
</dbReference>
<dbReference type="InterPro" id="IPR050485">
    <property type="entry name" value="Proline_metab_enzyme"/>
</dbReference>
<evidence type="ECO:0000256" key="2">
    <source>
        <dbReference type="ARBA" id="ARBA00023027"/>
    </source>
</evidence>
<dbReference type="Proteomes" id="UP000231503">
    <property type="component" value="Unassembled WGS sequence"/>
</dbReference>
<dbReference type="InterPro" id="IPR016161">
    <property type="entry name" value="Ald_DH/histidinol_DH"/>
</dbReference>
<keyword evidence="2" id="KW-0520">NAD</keyword>
<reference evidence="5" key="1">
    <citation type="submission" date="2017-09" db="EMBL/GenBank/DDBJ databases">
        <title>Depth-based differentiation of microbial function through sediment-hosted aquifers and enrichment of novel symbionts in the deep terrestrial subsurface.</title>
        <authorList>
            <person name="Probst A.J."/>
            <person name="Ladd B."/>
            <person name="Jarett J.K."/>
            <person name="Geller-Mcgrath D.E."/>
            <person name="Sieber C.M.K."/>
            <person name="Emerson J.B."/>
            <person name="Anantharaman K."/>
            <person name="Thomas B.C."/>
            <person name="Malmstrom R."/>
            <person name="Stieglmeier M."/>
            <person name="Klingl A."/>
            <person name="Woyke T."/>
            <person name="Ryan C.M."/>
            <person name="Banfield J.F."/>
        </authorList>
    </citation>
    <scope>NUCLEOTIDE SEQUENCE [LARGE SCALE GENOMIC DNA]</scope>
</reference>
<evidence type="ECO:0000313" key="5">
    <source>
        <dbReference type="Proteomes" id="UP000231503"/>
    </source>
</evidence>
<dbReference type="EMBL" id="PFCO01000001">
    <property type="protein sequence ID" value="PIR69985.1"/>
    <property type="molecule type" value="Genomic_DNA"/>
</dbReference>
<dbReference type="GO" id="GO:0009898">
    <property type="term" value="C:cytoplasmic side of plasma membrane"/>
    <property type="evidence" value="ECO:0007669"/>
    <property type="project" value="TreeGrafter"/>
</dbReference>
<dbReference type="InterPro" id="IPR016163">
    <property type="entry name" value="Ald_DH_C"/>
</dbReference>
<keyword evidence="1" id="KW-0560">Oxidoreductase</keyword>
<evidence type="ECO:0000256" key="1">
    <source>
        <dbReference type="ARBA" id="ARBA00023002"/>
    </source>
</evidence>
<sequence length="553" mass="62219">MKYREEQFRNEPQEDFSNPKVHARIEEAVRYIDSKRLDMLKPCPILIGGKEYYTKEYIEVYDPADCYKIFGKVCKTTPELLARACTVAEQAFRKSQELFWDDFDGWLHRRKHVVRNAVSFIREERYHIATIIAHEVSKSIKGALGEVEEAIDFGELYLRHIDDVFVRVYSRPDLVSEKNIRIPLPKGPIAAISVWNFPFSLSVEKIFAAYLTGCPVLFKPAEQSPIIGYYLARLLLRAGMEADFIAYLPGHGDTGEALVRHRFVSGVCFTGSMSVGHKINTAAALSVADDPYGYPYGIKRFEPELGANNPMIVTRSANLDDVIKAVLRSKWEQQGEKCSALQRLIIVAEPKHEFSVSATSRIIDAASSLEYGHPANRKKKYNYNAVIDRNAFDRIKKRIADCAEIKQPLLAVDLSHMEECGYFIGPQIFEGIPHDSPLVGEEIFGPVLFIFFAGTLKEAILLANAYPHITAGIYSQSEEEKKQFVRGMVTGGKSGLIYVNREIIGAVAGQHQFGPMNQSGSGYKLGTKDRLHFFINEAGICENYMSQGVLFTA</sequence>
<evidence type="ECO:0000313" key="4">
    <source>
        <dbReference type="EMBL" id="PIR69985.1"/>
    </source>
</evidence>
<protein>
    <recommendedName>
        <fullName evidence="3">Aldehyde dehydrogenase domain-containing protein</fullName>
    </recommendedName>
</protein>
<accession>A0A2H0TGP7</accession>
<dbReference type="Gene3D" id="3.40.309.10">
    <property type="entry name" value="Aldehyde Dehydrogenase, Chain A, domain 2"/>
    <property type="match status" value="1"/>
</dbReference>
<dbReference type="GO" id="GO:0003842">
    <property type="term" value="F:L-glutamate gamma-semialdehyde dehydrogenase activity"/>
    <property type="evidence" value="ECO:0007669"/>
    <property type="project" value="TreeGrafter"/>
</dbReference>
<dbReference type="PANTHER" id="PTHR42862">
    <property type="entry name" value="DELTA-1-PYRROLINE-5-CARBOXYLATE DEHYDROGENASE 1, ISOFORM A-RELATED"/>
    <property type="match status" value="1"/>
</dbReference>